<comment type="caution">
    <text evidence="4">The sequence shown here is derived from an EMBL/GenBank/DDBJ whole genome shotgun (WGS) entry which is preliminary data.</text>
</comment>
<dbReference type="PROSITE" id="PS51421">
    <property type="entry name" value="RAS"/>
    <property type="match status" value="1"/>
</dbReference>
<dbReference type="SMART" id="SM00174">
    <property type="entry name" value="RHO"/>
    <property type="match status" value="1"/>
</dbReference>
<dbReference type="InterPro" id="IPR001806">
    <property type="entry name" value="Small_GTPase"/>
</dbReference>
<evidence type="ECO:0000256" key="1">
    <source>
        <dbReference type="ARBA" id="ARBA00022741"/>
    </source>
</evidence>
<dbReference type="GO" id="GO:0005525">
    <property type="term" value="F:GTP binding"/>
    <property type="evidence" value="ECO:0007669"/>
    <property type="project" value="UniProtKB-KW"/>
</dbReference>
<dbReference type="Gene3D" id="3.40.50.300">
    <property type="entry name" value="P-loop containing nucleotide triphosphate hydrolases"/>
    <property type="match status" value="2"/>
</dbReference>
<dbReference type="AlphaFoldDB" id="A0A9Q0LRQ4"/>
<protein>
    <submittedName>
        <fullName evidence="4">Ras-related protein</fullName>
    </submittedName>
</protein>
<reference evidence="4" key="1">
    <citation type="submission" date="2022-10" db="EMBL/GenBank/DDBJ databases">
        <title>Novel sulphate-reducing endosymbionts in the free-living metamonad Anaeramoeba.</title>
        <authorList>
            <person name="Jerlstrom-Hultqvist J."/>
            <person name="Cepicka I."/>
            <person name="Gallot-Lavallee L."/>
            <person name="Salas-Leiva D."/>
            <person name="Curtis B.A."/>
            <person name="Zahonova K."/>
            <person name="Pipaliya S."/>
            <person name="Dacks J."/>
            <person name="Roger A.J."/>
        </authorList>
    </citation>
    <scope>NUCLEOTIDE SEQUENCE</scope>
    <source>
        <strain evidence="4">BMAN</strain>
    </source>
</reference>
<dbReference type="OrthoDB" id="10586916at2759"/>
<feature type="region of interest" description="Disordered" evidence="3">
    <location>
        <begin position="151"/>
        <end position="188"/>
    </location>
</feature>
<keyword evidence="2" id="KW-0342">GTP-binding</keyword>
<dbReference type="Proteomes" id="UP001149090">
    <property type="component" value="Unassembled WGS sequence"/>
</dbReference>
<organism evidence="4 5">
    <name type="scientific">Anaeramoeba ignava</name>
    <name type="common">Anaerobic marine amoeba</name>
    <dbReference type="NCBI Taxonomy" id="1746090"/>
    <lineage>
        <taxon>Eukaryota</taxon>
        <taxon>Metamonada</taxon>
        <taxon>Anaeramoebidae</taxon>
        <taxon>Anaeramoeba</taxon>
    </lineage>
</organism>
<dbReference type="NCBIfam" id="TIGR00231">
    <property type="entry name" value="small_GTP"/>
    <property type="match status" value="1"/>
</dbReference>
<dbReference type="SMART" id="SM00175">
    <property type="entry name" value="RAB"/>
    <property type="match status" value="1"/>
</dbReference>
<dbReference type="Pfam" id="PF00071">
    <property type="entry name" value="Ras"/>
    <property type="match status" value="2"/>
</dbReference>
<dbReference type="PROSITE" id="PS51419">
    <property type="entry name" value="RAB"/>
    <property type="match status" value="1"/>
</dbReference>
<feature type="compositionally biased region" description="Basic residues" evidence="3">
    <location>
        <begin position="165"/>
        <end position="188"/>
    </location>
</feature>
<evidence type="ECO:0000313" key="5">
    <source>
        <dbReference type="Proteomes" id="UP001149090"/>
    </source>
</evidence>
<dbReference type="PRINTS" id="PR00449">
    <property type="entry name" value="RASTRNSFRMNG"/>
</dbReference>
<dbReference type="InterPro" id="IPR005225">
    <property type="entry name" value="Small_GTP-bd"/>
</dbReference>
<name>A0A9Q0LRQ4_ANAIG</name>
<dbReference type="SMART" id="SM00173">
    <property type="entry name" value="RAS"/>
    <property type="match status" value="1"/>
</dbReference>
<sequence>MAEVKETERRLAFKFVMIGSHAVGKTNILLRFCDKNFNFNIKPTIGVDFKTKEVQFDGKFISAQIWDTAGQERFQKALTQKESAKENAIVMILGNKCDLEQTRQVSKEMGENFAKENNLLFLETSAKDGTNIQNAFQTMIAEVHNAFIQQKEDLQQEKEQEQQKQKQKQKHKVILKNSKKPKKKRRWC</sequence>
<dbReference type="PANTHER" id="PTHR47977">
    <property type="entry name" value="RAS-RELATED PROTEIN RAB"/>
    <property type="match status" value="1"/>
</dbReference>
<evidence type="ECO:0000313" key="4">
    <source>
        <dbReference type="EMBL" id="KAJ5077778.1"/>
    </source>
</evidence>
<dbReference type="FunFam" id="3.40.50.300:FF:001447">
    <property type="entry name" value="Ras-related protein Rab-1B"/>
    <property type="match status" value="1"/>
</dbReference>
<keyword evidence="1" id="KW-0547">Nucleotide-binding</keyword>
<evidence type="ECO:0000256" key="3">
    <source>
        <dbReference type="SAM" id="MobiDB-lite"/>
    </source>
</evidence>
<dbReference type="GO" id="GO:0003924">
    <property type="term" value="F:GTPase activity"/>
    <property type="evidence" value="ECO:0007669"/>
    <property type="project" value="InterPro"/>
</dbReference>
<proteinExistence type="predicted"/>
<dbReference type="CDD" id="cd00154">
    <property type="entry name" value="Rab"/>
    <property type="match status" value="1"/>
</dbReference>
<dbReference type="InterPro" id="IPR027417">
    <property type="entry name" value="P-loop_NTPase"/>
</dbReference>
<keyword evidence="5" id="KW-1185">Reference proteome</keyword>
<evidence type="ECO:0000256" key="2">
    <source>
        <dbReference type="ARBA" id="ARBA00023134"/>
    </source>
</evidence>
<dbReference type="EMBL" id="JAPDFW010000056">
    <property type="protein sequence ID" value="KAJ5077778.1"/>
    <property type="molecule type" value="Genomic_DNA"/>
</dbReference>
<feature type="compositionally biased region" description="Basic and acidic residues" evidence="3">
    <location>
        <begin position="151"/>
        <end position="164"/>
    </location>
</feature>
<gene>
    <name evidence="4" type="ORF">M0811_05468</name>
</gene>
<dbReference type="InterPro" id="IPR050227">
    <property type="entry name" value="Rab"/>
</dbReference>
<dbReference type="SUPFAM" id="SSF52540">
    <property type="entry name" value="P-loop containing nucleoside triphosphate hydrolases"/>
    <property type="match status" value="1"/>
</dbReference>
<accession>A0A9Q0LRQ4</accession>